<dbReference type="PANTHER" id="PTHR11178">
    <property type="entry name" value="IRON-SULFUR CLUSTER SCAFFOLD PROTEIN NFU-RELATED"/>
    <property type="match status" value="1"/>
</dbReference>
<dbReference type="AlphaFoldDB" id="A0A936TGJ7"/>
<dbReference type="SUPFAM" id="SSF89360">
    <property type="entry name" value="HesB-like domain"/>
    <property type="match status" value="1"/>
</dbReference>
<comment type="caution">
    <text evidence="4">The sequence shown here is derived from an EMBL/GenBank/DDBJ whole genome shotgun (WGS) entry which is preliminary data.</text>
</comment>
<gene>
    <name evidence="4" type="ORF">IPN02_13380</name>
</gene>
<name>A0A936TGJ7_9ACTN</name>
<feature type="domain" description="NIF system FeS cluster assembly NifU C-terminal" evidence="3">
    <location>
        <begin position="150"/>
        <end position="216"/>
    </location>
</feature>
<organism evidence="4 5">
    <name type="scientific">Candidatus Neomicrothrix subdominans</name>
    <dbReference type="NCBI Taxonomy" id="2954438"/>
    <lineage>
        <taxon>Bacteria</taxon>
        <taxon>Bacillati</taxon>
        <taxon>Actinomycetota</taxon>
        <taxon>Acidimicrobiia</taxon>
        <taxon>Acidimicrobiales</taxon>
        <taxon>Microthrixaceae</taxon>
        <taxon>Candidatus Neomicrothrix</taxon>
    </lineage>
</organism>
<sequence length="230" mass="23603">MSVDTDVTSTSDTSTDASSVATADPGDGVDNGVVVLSITPAAMEVVNGVLSTEPDPDELGLRVEIVGTNGAEYSYDLSFESLADAADDDVRVVQDGLTVMVPAATVPDLIGAVLDTPAAGSAGLVIRNPNRPDPLAGVELDRSGDMASQVQQLLEQVINPGLASHGGFATLVGVDDDNKVYITLGGGCQGCSMTQMTLTQGIQKQLNAAIPEIGDVIDVTDHAQGENPFY</sequence>
<dbReference type="Proteomes" id="UP000727993">
    <property type="component" value="Unassembled WGS sequence"/>
</dbReference>
<evidence type="ECO:0000256" key="2">
    <source>
        <dbReference type="SAM" id="MobiDB-lite"/>
    </source>
</evidence>
<dbReference type="Pfam" id="PF01106">
    <property type="entry name" value="NifU"/>
    <property type="match status" value="1"/>
</dbReference>
<evidence type="ECO:0000259" key="3">
    <source>
        <dbReference type="Pfam" id="PF01106"/>
    </source>
</evidence>
<dbReference type="SUPFAM" id="SSF117916">
    <property type="entry name" value="Fe-S cluster assembly (FSCA) domain-like"/>
    <property type="match status" value="1"/>
</dbReference>
<dbReference type="InterPro" id="IPR035903">
    <property type="entry name" value="HesB-like_dom_sf"/>
</dbReference>
<evidence type="ECO:0000313" key="5">
    <source>
        <dbReference type="Proteomes" id="UP000727993"/>
    </source>
</evidence>
<dbReference type="Gene3D" id="2.60.300.12">
    <property type="entry name" value="HesB-like domain"/>
    <property type="match status" value="1"/>
</dbReference>
<protein>
    <submittedName>
        <fullName evidence="4">NifU family protein</fullName>
    </submittedName>
</protein>
<dbReference type="InterPro" id="IPR001075">
    <property type="entry name" value="NIF_FeS_clus_asmbl_NifU_C"/>
</dbReference>
<accession>A0A936TGJ7</accession>
<proteinExistence type="predicted"/>
<dbReference type="PANTHER" id="PTHR11178:SF51">
    <property type="entry name" value="FE_S BIOGENESIS PROTEIN NFUA"/>
    <property type="match status" value="1"/>
</dbReference>
<dbReference type="GO" id="GO:0016226">
    <property type="term" value="P:iron-sulfur cluster assembly"/>
    <property type="evidence" value="ECO:0007669"/>
    <property type="project" value="InterPro"/>
</dbReference>
<dbReference type="GO" id="GO:0005506">
    <property type="term" value="F:iron ion binding"/>
    <property type="evidence" value="ECO:0007669"/>
    <property type="project" value="InterPro"/>
</dbReference>
<comment type="function">
    <text evidence="1">May be involved in the formation or repair of [Fe-S] clusters present in iron-sulfur proteins.</text>
</comment>
<dbReference type="Gene3D" id="3.30.300.130">
    <property type="entry name" value="Fe-S cluster assembly (FSCA)"/>
    <property type="match status" value="1"/>
</dbReference>
<dbReference type="GO" id="GO:0051536">
    <property type="term" value="F:iron-sulfur cluster binding"/>
    <property type="evidence" value="ECO:0007669"/>
    <property type="project" value="InterPro"/>
</dbReference>
<dbReference type="InterPro" id="IPR034904">
    <property type="entry name" value="FSCA_dom_sf"/>
</dbReference>
<evidence type="ECO:0000313" key="4">
    <source>
        <dbReference type="EMBL" id="MBK9297795.1"/>
    </source>
</evidence>
<feature type="region of interest" description="Disordered" evidence="2">
    <location>
        <begin position="1"/>
        <end position="26"/>
    </location>
</feature>
<reference evidence="4 5" key="1">
    <citation type="submission" date="2020-10" db="EMBL/GenBank/DDBJ databases">
        <title>Connecting structure to function with the recovery of over 1000 high-quality activated sludge metagenome-assembled genomes encoding full-length rRNA genes using long-read sequencing.</title>
        <authorList>
            <person name="Singleton C.M."/>
            <person name="Petriglieri F."/>
            <person name="Kristensen J.M."/>
            <person name="Kirkegaard R.H."/>
            <person name="Michaelsen T.Y."/>
            <person name="Andersen M.H."/>
            <person name="Karst S.M."/>
            <person name="Dueholm M.S."/>
            <person name="Nielsen P.H."/>
            <person name="Albertsen M."/>
        </authorList>
    </citation>
    <scope>NUCLEOTIDE SEQUENCE [LARGE SCALE GENOMIC DNA]</scope>
    <source>
        <strain evidence="4">Lyne_18-Q3-R50-59_MAXAC.006</strain>
    </source>
</reference>
<dbReference type="EMBL" id="JADJZA010000007">
    <property type="protein sequence ID" value="MBK9297795.1"/>
    <property type="molecule type" value="Genomic_DNA"/>
</dbReference>
<evidence type="ECO:0000256" key="1">
    <source>
        <dbReference type="ARBA" id="ARBA00049958"/>
    </source>
</evidence>